<dbReference type="eggNOG" id="COG2205">
    <property type="taxonomic scope" value="Bacteria"/>
</dbReference>
<evidence type="ECO:0000256" key="7">
    <source>
        <dbReference type="ARBA" id="ARBA00022692"/>
    </source>
</evidence>
<dbReference type="InterPro" id="IPR036097">
    <property type="entry name" value="HisK_dim/P_sf"/>
</dbReference>
<dbReference type="SUPFAM" id="SSF47384">
    <property type="entry name" value="Homodimeric domain of signal transducing histidine kinase"/>
    <property type="match status" value="1"/>
</dbReference>
<dbReference type="Pfam" id="PF02518">
    <property type="entry name" value="HATPase_c"/>
    <property type="match status" value="1"/>
</dbReference>
<keyword evidence="7 15" id="KW-0812">Transmembrane</keyword>
<dbReference type="GO" id="GO:0005524">
    <property type="term" value="F:ATP binding"/>
    <property type="evidence" value="ECO:0007669"/>
    <property type="project" value="UniProtKB-KW"/>
</dbReference>
<dbReference type="SMART" id="SM00388">
    <property type="entry name" value="HisKA"/>
    <property type="match status" value="1"/>
</dbReference>
<dbReference type="FunFam" id="3.30.565.10:FF:000023">
    <property type="entry name" value="PAS domain-containing sensor histidine kinase"/>
    <property type="match status" value="1"/>
</dbReference>
<dbReference type="PANTHER" id="PTHR45528:SF1">
    <property type="entry name" value="SENSOR HISTIDINE KINASE CPXA"/>
    <property type="match status" value="1"/>
</dbReference>
<evidence type="ECO:0000256" key="1">
    <source>
        <dbReference type="ARBA" id="ARBA00000085"/>
    </source>
</evidence>
<dbReference type="PROSITE" id="PS50885">
    <property type="entry name" value="HAMP"/>
    <property type="match status" value="1"/>
</dbReference>
<dbReference type="Gene3D" id="1.10.287.130">
    <property type="match status" value="1"/>
</dbReference>
<evidence type="ECO:0000259" key="16">
    <source>
        <dbReference type="PROSITE" id="PS50109"/>
    </source>
</evidence>
<keyword evidence="8" id="KW-0547">Nucleotide-binding</keyword>
<dbReference type="SUPFAM" id="SSF158472">
    <property type="entry name" value="HAMP domain-like"/>
    <property type="match status" value="1"/>
</dbReference>
<comment type="catalytic activity">
    <reaction evidence="1">
        <text>ATP + protein L-histidine = ADP + protein N-phospho-L-histidine.</text>
        <dbReference type="EC" id="2.7.13.3"/>
    </reaction>
</comment>
<dbReference type="OrthoDB" id="9813151at2"/>
<dbReference type="CDD" id="cd00075">
    <property type="entry name" value="HATPase"/>
    <property type="match status" value="1"/>
</dbReference>
<evidence type="ECO:0000256" key="9">
    <source>
        <dbReference type="ARBA" id="ARBA00022777"/>
    </source>
</evidence>
<keyword evidence="13 15" id="KW-0472">Membrane</keyword>
<feature type="transmembrane region" description="Helical" evidence="15">
    <location>
        <begin position="208"/>
        <end position="227"/>
    </location>
</feature>
<proteinExistence type="predicted"/>
<dbReference type="PANTHER" id="PTHR45528">
    <property type="entry name" value="SENSOR HISTIDINE KINASE CPXA"/>
    <property type="match status" value="1"/>
</dbReference>
<feature type="transmembrane region" description="Helical" evidence="15">
    <location>
        <begin position="15"/>
        <end position="37"/>
    </location>
</feature>
<keyword evidence="19" id="KW-1185">Reference proteome</keyword>
<evidence type="ECO:0000256" key="12">
    <source>
        <dbReference type="ARBA" id="ARBA00023012"/>
    </source>
</evidence>
<evidence type="ECO:0000256" key="4">
    <source>
        <dbReference type="ARBA" id="ARBA00022475"/>
    </source>
</evidence>
<feature type="domain" description="HAMP" evidence="17">
    <location>
        <begin position="229"/>
        <end position="285"/>
    </location>
</feature>
<dbReference type="Pfam" id="PF00672">
    <property type="entry name" value="HAMP"/>
    <property type="match status" value="1"/>
</dbReference>
<feature type="compositionally biased region" description="Basic and acidic residues" evidence="14">
    <location>
        <begin position="154"/>
        <end position="165"/>
    </location>
</feature>
<keyword evidence="4" id="KW-1003">Cell membrane</keyword>
<organism evidence="18 19">
    <name type="scientific">Natranaerobius thermophilus (strain ATCC BAA-1301 / DSM 18059 / JW/NM-WN-LF)</name>
    <dbReference type="NCBI Taxonomy" id="457570"/>
    <lineage>
        <taxon>Bacteria</taxon>
        <taxon>Bacillati</taxon>
        <taxon>Bacillota</taxon>
        <taxon>Clostridia</taxon>
        <taxon>Natranaerobiales</taxon>
        <taxon>Natranaerobiaceae</taxon>
        <taxon>Natranaerobius</taxon>
    </lineage>
</organism>
<dbReference type="EC" id="2.7.13.3" evidence="3"/>
<dbReference type="CDD" id="cd06225">
    <property type="entry name" value="HAMP"/>
    <property type="match status" value="1"/>
</dbReference>
<dbReference type="CDD" id="cd00082">
    <property type="entry name" value="HisKA"/>
    <property type="match status" value="1"/>
</dbReference>
<feature type="domain" description="Histidine kinase" evidence="16">
    <location>
        <begin position="300"/>
        <end position="519"/>
    </location>
</feature>
<dbReference type="Pfam" id="PF00512">
    <property type="entry name" value="HisKA"/>
    <property type="match status" value="1"/>
</dbReference>
<evidence type="ECO:0000313" key="18">
    <source>
        <dbReference type="EMBL" id="ACB84804.1"/>
    </source>
</evidence>
<dbReference type="KEGG" id="nth:Nther_1221"/>
<dbReference type="PROSITE" id="PS50109">
    <property type="entry name" value="HIS_KIN"/>
    <property type="match status" value="1"/>
</dbReference>
<evidence type="ECO:0000259" key="17">
    <source>
        <dbReference type="PROSITE" id="PS50885"/>
    </source>
</evidence>
<dbReference type="SMART" id="SM00304">
    <property type="entry name" value="HAMP"/>
    <property type="match status" value="1"/>
</dbReference>
<evidence type="ECO:0000256" key="13">
    <source>
        <dbReference type="ARBA" id="ARBA00023136"/>
    </source>
</evidence>
<name>B2A1Z9_NATTJ</name>
<dbReference type="GO" id="GO:0005886">
    <property type="term" value="C:plasma membrane"/>
    <property type="evidence" value="ECO:0007669"/>
    <property type="project" value="UniProtKB-SubCell"/>
</dbReference>
<evidence type="ECO:0000313" key="19">
    <source>
        <dbReference type="Proteomes" id="UP000001683"/>
    </source>
</evidence>
<dbReference type="STRING" id="457570.Nther_1221"/>
<dbReference type="InParanoid" id="B2A1Z9"/>
<accession>B2A1Z9</accession>
<feature type="region of interest" description="Disordered" evidence="14">
    <location>
        <begin position="143"/>
        <end position="182"/>
    </location>
</feature>
<dbReference type="GO" id="GO:0000155">
    <property type="term" value="F:phosphorelay sensor kinase activity"/>
    <property type="evidence" value="ECO:0007669"/>
    <property type="project" value="InterPro"/>
</dbReference>
<evidence type="ECO:0000256" key="6">
    <source>
        <dbReference type="ARBA" id="ARBA00022679"/>
    </source>
</evidence>
<evidence type="ECO:0000256" key="10">
    <source>
        <dbReference type="ARBA" id="ARBA00022840"/>
    </source>
</evidence>
<sequence length="525" mass="59051">MIKKFKPKTLFLKLMLSYLVVILVTLLVLSGIMSYLVEEYFYGAREWEVNTQAREVASMLQEPIQNSELQDIMQKAQTLSRSFEAEIAVFDENGRNITIANYYSDEDTGTVEFENHELDHVLEGNSLTKKLVGPQAERLLIAIPVYEKEEENDEKQNTDETRESDNESESNQQEDDQNEEEQKEVIGVVSLNVPLAGIEDTLANISRLTLISGGIAILVASAFALSLSKNITRPLSSINESAQALAKGEFTQKIGREVLEETDDELGKVSRTFHLAAQEIENNIEEQKRLAVFRKNLVDNASHEFRAPLSAIRGYSELIIDGIVPEQDQTHYLNLIWKHAVELNEMVDTLLDLSSLETGTINLNKEKMTAKEVLIDAMDMVLPDAEKKNQTITIDKSESKTFFKGDPPRVKQIIVNLLKNAIQYTSEKGTIRLRAFDTEQYVALQVVDNGIGIPKSELDSIFQRFYKVDKARNQNKKSGSSGLGLAIVNELVKIHNGKIEVDSEEGKGSTFTVYFPRSYNVDGTE</sequence>
<dbReference type="InterPro" id="IPR050398">
    <property type="entry name" value="HssS/ArlS-like"/>
</dbReference>
<feature type="compositionally biased region" description="Acidic residues" evidence="14">
    <location>
        <begin position="166"/>
        <end position="182"/>
    </location>
</feature>
<dbReference type="InterPro" id="IPR036890">
    <property type="entry name" value="HATPase_C_sf"/>
</dbReference>
<dbReference type="InterPro" id="IPR003660">
    <property type="entry name" value="HAMP_dom"/>
</dbReference>
<evidence type="ECO:0000256" key="8">
    <source>
        <dbReference type="ARBA" id="ARBA00022741"/>
    </source>
</evidence>
<reference evidence="18 19" key="1">
    <citation type="submission" date="2008-04" db="EMBL/GenBank/DDBJ databases">
        <title>Complete sequence of chromosome of Natranaerobius thermophilus JW/NM-WN-LF.</title>
        <authorList>
            <consortium name="US DOE Joint Genome Institute"/>
            <person name="Copeland A."/>
            <person name="Lucas S."/>
            <person name="Lapidus A."/>
            <person name="Glavina del Rio T."/>
            <person name="Dalin E."/>
            <person name="Tice H."/>
            <person name="Bruce D."/>
            <person name="Goodwin L."/>
            <person name="Pitluck S."/>
            <person name="Chertkov O."/>
            <person name="Brettin T."/>
            <person name="Detter J.C."/>
            <person name="Han C."/>
            <person name="Kuske C.R."/>
            <person name="Schmutz J."/>
            <person name="Larimer F."/>
            <person name="Land M."/>
            <person name="Hauser L."/>
            <person name="Kyrpides N."/>
            <person name="Lykidis A."/>
            <person name="Mesbah N.M."/>
            <person name="Wiegel J."/>
        </authorList>
    </citation>
    <scope>NUCLEOTIDE SEQUENCE [LARGE SCALE GENOMIC DNA]</scope>
    <source>
        <strain evidence="19">ATCC BAA-1301 / DSM 18059 / JW/NM-WN-LF</strain>
    </source>
</reference>
<dbReference type="InterPro" id="IPR003594">
    <property type="entry name" value="HATPase_dom"/>
</dbReference>
<keyword evidence="5" id="KW-0597">Phosphoprotein</keyword>
<dbReference type="RefSeq" id="WP_012447679.1">
    <property type="nucleotide sequence ID" value="NC_010718.1"/>
</dbReference>
<comment type="subcellular location">
    <subcellularLocation>
        <location evidence="2">Cell membrane</location>
        <topology evidence="2">Multi-pass membrane protein</topology>
    </subcellularLocation>
</comment>
<dbReference type="Gene3D" id="6.10.340.10">
    <property type="match status" value="1"/>
</dbReference>
<dbReference type="HOGENOM" id="CLU_000445_89_6_9"/>
<keyword evidence="10" id="KW-0067">ATP-binding</keyword>
<keyword evidence="11 15" id="KW-1133">Transmembrane helix</keyword>
<evidence type="ECO:0000256" key="11">
    <source>
        <dbReference type="ARBA" id="ARBA00022989"/>
    </source>
</evidence>
<dbReference type="Proteomes" id="UP000001683">
    <property type="component" value="Chromosome"/>
</dbReference>
<evidence type="ECO:0000256" key="14">
    <source>
        <dbReference type="SAM" id="MobiDB-lite"/>
    </source>
</evidence>
<dbReference type="InterPro" id="IPR004358">
    <property type="entry name" value="Sig_transdc_His_kin-like_C"/>
</dbReference>
<dbReference type="EMBL" id="CP001034">
    <property type="protein sequence ID" value="ACB84804.1"/>
    <property type="molecule type" value="Genomic_DNA"/>
</dbReference>
<dbReference type="PRINTS" id="PR00344">
    <property type="entry name" value="BCTRLSENSOR"/>
</dbReference>
<dbReference type="SMART" id="SM00387">
    <property type="entry name" value="HATPase_c"/>
    <property type="match status" value="1"/>
</dbReference>
<keyword evidence="12" id="KW-0902">Two-component regulatory system</keyword>
<evidence type="ECO:0000256" key="2">
    <source>
        <dbReference type="ARBA" id="ARBA00004651"/>
    </source>
</evidence>
<dbReference type="SUPFAM" id="SSF55874">
    <property type="entry name" value="ATPase domain of HSP90 chaperone/DNA topoisomerase II/histidine kinase"/>
    <property type="match status" value="1"/>
</dbReference>
<evidence type="ECO:0000256" key="3">
    <source>
        <dbReference type="ARBA" id="ARBA00012438"/>
    </source>
</evidence>
<evidence type="ECO:0000256" key="15">
    <source>
        <dbReference type="SAM" id="Phobius"/>
    </source>
</evidence>
<dbReference type="AlphaFoldDB" id="B2A1Z9"/>
<dbReference type="Gene3D" id="3.30.565.10">
    <property type="entry name" value="Histidine kinase-like ATPase, C-terminal domain"/>
    <property type="match status" value="1"/>
</dbReference>
<dbReference type="InterPro" id="IPR005467">
    <property type="entry name" value="His_kinase_dom"/>
</dbReference>
<reference evidence="18 19" key="2">
    <citation type="journal article" date="2011" name="J. Bacteriol.">
        <title>Complete genome sequence of the anaerobic, halophilic alkalithermophile Natranaerobius thermophilus JW/NM-WN-LF.</title>
        <authorList>
            <person name="Zhao B."/>
            <person name="Mesbah N.M."/>
            <person name="Dalin E."/>
            <person name="Goodwin L."/>
            <person name="Nolan M."/>
            <person name="Pitluck S."/>
            <person name="Chertkov O."/>
            <person name="Brettin T.S."/>
            <person name="Han J."/>
            <person name="Larimer F.W."/>
            <person name="Land M.L."/>
            <person name="Hauser L."/>
            <person name="Kyrpides N."/>
            <person name="Wiegel J."/>
        </authorList>
    </citation>
    <scope>NUCLEOTIDE SEQUENCE [LARGE SCALE GENOMIC DNA]</scope>
    <source>
        <strain evidence="19">ATCC BAA-1301 / DSM 18059 / JW/NM-WN-LF</strain>
    </source>
</reference>
<keyword evidence="9 18" id="KW-0418">Kinase</keyword>
<protein>
    <recommendedName>
        <fullName evidence="3">histidine kinase</fullName>
        <ecNumber evidence="3">2.7.13.3</ecNumber>
    </recommendedName>
</protein>
<evidence type="ECO:0000256" key="5">
    <source>
        <dbReference type="ARBA" id="ARBA00022553"/>
    </source>
</evidence>
<gene>
    <name evidence="18" type="ordered locus">Nther_1221</name>
</gene>
<dbReference type="InterPro" id="IPR003661">
    <property type="entry name" value="HisK_dim/P_dom"/>
</dbReference>
<keyword evidence="6 18" id="KW-0808">Transferase</keyword>